<keyword evidence="2" id="KW-1185">Reference proteome</keyword>
<gene>
    <name evidence="1" type="ORF">ATANTOWER_024182</name>
</gene>
<name>A0ABU7AZI8_9TELE</name>
<protein>
    <submittedName>
        <fullName evidence="1">Uncharacterized protein</fullName>
    </submittedName>
</protein>
<feature type="non-terminal residue" evidence="1">
    <location>
        <position position="1"/>
    </location>
</feature>
<dbReference type="EMBL" id="JAHUTI010034956">
    <property type="protein sequence ID" value="MED6243641.1"/>
    <property type="molecule type" value="Genomic_DNA"/>
</dbReference>
<dbReference type="Proteomes" id="UP001345963">
    <property type="component" value="Unassembled WGS sequence"/>
</dbReference>
<proteinExistence type="predicted"/>
<organism evidence="1 2">
    <name type="scientific">Ataeniobius toweri</name>
    <dbReference type="NCBI Taxonomy" id="208326"/>
    <lineage>
        <taxon>Eukaryota</taxon>
        <taxon>Metazoa</taxon>
        <taxon>Chordata</taxon>
        <taxon>Craniata</taxon>
        <taxon>Vertebrata</taxon>
        <taxon>Euteleostomi</taxon>
        <taxon>Actinopterygii</taxon>
        <taxon>Neopterygii</taxon>
        <taxon>Teleostei</taxon>
        <taxon>Neoteleostei</taxon>
        <taxon>Acanthomorphata</taxon>
        <taxon>Ovalentaria</taxon>
        <taxon>Atherinomorphae</taxon>
        <taxon>Cyprinodontiformes</taxon>
        <taxon>Goodeidae</taxon>
        <taxon>Ataeniobius</taxon>
    </lineage>
</organism>
<accession>A0ABU7AZI8</accession>
<evidence type="ECO:0000313" key="1">
    <source>
        <dbReference type="EMBL" id="MED6243641.1"/>
    </source>
</evidence>
<sequence>DMLELNPAANIAPAQNSVVAPEADCSDSTEKGQFIHHLLHSCRFYLSFLSSTIFEIGFYFQFLVRVSLGPPSALNNFLEFLIISLRLWCFWPGQWQTH</sequence>
<reference evidence="1 2" key="1">
    <citation type="submission" date="2021-07" db="EMBL/GenBank/DDBJ databases">
        <authorList>
            <person name="Palmer J.M."/>
        </authorList>
    </citation>
    <scope>NUCLEOTIDE SEQUENCE [LARGE SCALE GENOMIC DNA]</scope>
    <source>
        <strain evidence="1 2">AT_MEX2019</strain>
        <tissue evidence="1">Muscle</tissue>
    </source>
</reference>
<evidence type="ECO:0000313" key="2">
    <source>
        <dbReference type="Proteomes" id="UP001345963"/>
    </source>
</evidence>
<comment type="caution">
    <text evidence="1">The sequence shown here is derived from an EMBL/GenBank/DDBJ whole genome shotgun (WGS) entry which is preliminary data.</text>
</comment>